<dbReference type="SUPFAM" id="SSF82771">
    <property type="entry name" value="GIY-YIG endonuclease"/>
    <property type="match status" value="1"/>
</dbReference>
<proteinExistence type="predicted"/>
<sequence length="120" mass="14394">MALNDAMKTKKELKEEYKQMKFPMGVFQVRNLTNDKVLIDNSTDMLSKWNRHKMELNFGGHRNMELQKDWTEKGEDNFVFEVLSELKSKDDEQDVNYAKELRVLQKMVIEEMNIPPERMY</sequence>
<gene>
    <name evidence="1" type="ORF">PbJCM13498_03440</name>
</gene>
<comment type="caution">
    <text evidence="1">The sequence shown here is derived from an EMBL/GenBank/DDBJ whole genome shotgun (WGS) entry which is preliminary data.</text>
</comment>
<evidence type="ECO:0008006" key="3">
    <source>
        <dbReference type="Google" id="ProtNLM"/>
    </source>
</evidence>
<dbReference type="AlphaFoldDB" id="A0A5M4AVB0"/>
<protein>
    <recommendedName>
        <fullName evidence="3">GIY-YIG domain-containing protein</fullName>
    </recommendedName>
</protein>
<dbReference type="EMBL" id="BLAX01000001">
    <property type="protein sequence ID" value="GET31481.1"/>
    <property type="molecule type" value="Genomic_DNA"/>
</dbReference>
<dbReference type="Gene3D" id="3.40.1440.10">
    <property type="entry name" value="GIY-YIG endonuclease"/>
    <property type="match status" value="1"/>
</dbReference>
<evidence type="ECO:0000313" key="2">
    <source>
        <dbReference type="Proteomes" id="UP000391834"/>
    </source>
</evidence>
<organism evidence="1 2">
    <name type="scientific">Prolixibacter bellariivorans</name>
    <dbReference type="NCBI Taxonomy" id="314319"/>
    <lineage>
        <taxon>Bacteria</taxon>
        <taxon>Pseudomonadati</taxon>
        <taxon>Bacteroidota</taxon>
        <taxon>Bacteroidia</taxon>
        <taxon>Marinilabiliales</taxon>
        <taxon>Prolixibacteraceae</taxon>
        <taxon>Prolixibacter</taxon>
    </lineage>
</organism>
<reference evidence="1 2" key="1">
    <citation type="submission" date="2019-10" db="EMBL/GenBank/DDBJ databases">
        <title>Prolixibacter strains distinguished by the presence of nitrate reductase genes were adept at nitrate-dependent anaerobic corrosion of metallic iron and carbon steel.</title>
        <authorList>
            <person name="Iino T."/>
            <person name="Shono N."/>
            <person name="Ito K."/>
            <person name="Nakamura R."/>
            <person name="Sueoka K."/>
            <person name="Harayama S."/>
            <person name="Ohkuma M."/>
        </authorList>
    </citation>
    <scope>NUCLEOTIDE SEQUENCE [LARGE SCALE GENOMIC DNA]</scope>
    <source>
        <strain evidence="1 2">JCM 13498</strain>
    </source>
</reference>
<evidence type="ECO:0000313" key="1">
    <source>
        <dbReference type="EMBL" id="GET31481.1"/>
    </source>
</evidence>
<dbReference type="Proteomes" id="UP000391834">
    <property type="component" value="Unassembled WGS sequence"/>
</dbReference>
<keyword evidence="2" id="KW-1185">Reference proteome</keyword>
<name>A0A5M4AVB0_9BACT</name>
<accession>A0A5M4AVB0</accession>
<dbReference type="InterPro" id="IPR035901">
    <property type="entry name" value="GIY-YIG_endonuc_sf"/>
</dbReference>
<dbReference type="CDD" id="cd10451">
    <property type="entry name" value="GIY-YIG_LuxR_like"/>
    <property type="match status" value="1"/>
</dbReference>